<dbReference type="Proteomes" id="UP000246085">
    <property type="component" value="Chromosome BRAD3257"/>
</dbReference>
<evidence type="ECO:0000313" key="3">
    <source>
        <dbReference type="Proteomes" id="UP000246085"/>
    </source>
</evidence>
<dbReference type="Gene3D" id="3.10.129.10">
    <property type="entry name" value="Hotdog Thioesterase"/>
    <property type="match status" value="1"/>
</dbReference>
<dbReference type="KEGG" id="bvz:BRAD3257_7387"/>
<accession>A0A2U3Q9R3</accession>
<dbReference type="SUPFAM" id="SSF54637">
    <property type="entry name" value="Thioesterase/thiol ester dehydrase-isomerase"/>
    <property type="match status" value="1"/>
</dbReference>
<dbReference type="InterPro" id="IPR029069">
    <property type="entry name" value="HotDog_dom_sf"/>
</dbReference>
<dbReference type="EMBL" id="LS398110">
    <property type="protein sequence ID" value="SPP98127.1"/>
    <property type="molecule type" value="Genomic_DNA"/>
</dbReference>
<dbReference type="Pfam" id="PF01575">
    <property type="entry name" value="MaoC_dehydratas"/>
    <property type="match status" value="1"/>
</dbReference>
<evidence type="ECO:0000259" key="1">
    <source>
        <dbReference type="Pfam" id="PF01575"/>
    </source>
</evidence>
<proteinExistence type="predicted"/>
<reference evidence="2 3" key="1">
    <citation type="submission" date="2018-03" db="EMBL/GenBank/DDBJ databases">
        <authorList>
            <person name="Gully D."/>
        </authorList>
    </citation>
    <scope>NUCLEOTIDE SEQUENCE [LARGE SCALE GENOMIC DNA]</scope>
    <source>
        <strain evidence="2">ORS3257</strain>
    </source>
</reference>
<dbReference type="InterPro" id="IPR002539">
    <property type="entry name" value="MaoC-like_dom"/>
</dbReference>
<gene>
    <name evidence="2" type="ORF">BRAD3257_7387</name>
</gene>
<organism evidence="2 3">
    <name type="scientific">Bradyrhizobium vignae</name>
    <dbReference type="NCBI Taxonomy" id="1549949"/>
    <lineage>
        <taxon>Bacteria</taxon>
        <taxon>Pseudomonadati</taxon>
        <taxon>Pseudomonadota</taxon>
        <taxon>Alphaproteobacteria</taxon>
        <taxon>Hyphomicrobiales</taxon>
        <taxon>Nitrobacteraceae</taxon>
        <taxon>Bradyrhizobium</taxon>
    </lineage>
</organism>
<protein>
    <recommendedName>
        <fullName evidence="1">MaoC-like domain-containing protein</fullName>
    </recommendedName>
</protein>
<sequence length="137" mass="15421">MIKPTKNVAMVQIGLSLPALEKTFTTVDLMAYGAATWDWHRLHYDGDFARSMNLPNVVVDGQAFGHLFARAAIDWAGPQAFIERLSFKMKSMAFAGETLRVESEVTQIRNHTVVVRQRLTSRGRLVSEAETEVRLPM</sequence>
<dbReference type="AlphaFoldDB" id="A0A2U3Q9R3"/>
<name>A0A2U3Q9R3_9BRAD</name>
<feature type="domain" description="MaoC-like" evidence="1">
    <location>
        <begin position="20"/>
        <end position="113"/>
    </location>
</feature>
<dbReference type="RefSeq" id="WP_122405302.1">
    <property type="nucleotide sequence ID" value="NZ_LS398110.1"/>
</dbReference>
<evidence type="ECO:0000313" key="2">
    <source>
        <dbReference type="EMBL" id="SPP98127.1"/>
    </source>
</evidence>